<evidence type="ECO:0000256" key="1">
    <source>
        <dbReference type="ARBA" id="ARBA00022491"/>
    </source>
</evidence>
<dbReference type="PROSITE" id="PS00552">
    <property type="entry name" value="HTH_MERR_1"/>
    <property type="match status" value="1"/>
</dbReference>
<reference evidence="6 7" key="1">
    <citation type="submission" date="2020-08" db="EMBL/GenBank/DDBJ databases">
        <title>A Genomic Blueprint of the Chicken Gut Microbiome.</title>
        <authorList>
            <person name="Gilroy R."/>
            <person name="Ravi A."/>
            <person name="Getino M."/>
            <person name="Pursley I."/>
            <person name="Horton D.L."/>
            <person name="Alikhan N.-F."/>
            <person name="Baker D."/>
            <person name="Gharbi K."/>
            <person name="Hall N."/>
            <person name="Watson M."/>
            <person name="Adriaenssens E.M."/>
            <person name="Foster-Nyarko E."/>
            <person name="Jarju S."/>
            <person name="Secka A."/>
            <person name="Antonio M."/>
            <person name="Oren A."/>
            <person name="Chaudhuri R."/>
            <person name="La Ragione R.M."/>
            <person name="Hildebrand F."/>
            <person name="Pallen M.J."/>
        </authorList>
    </citation>
    <scope>NUCLEOTIDE SEQUENCE [LARGE SCALE GENOMIC DNA]</scope>
    <source>
        <strain evidence="6 7">Re31</strain>
    </source>
</reference>
<comment type="caution">
    <text evidence="6">The sequence shown here is derived from an EMBL/GenBank/DDBJ whole genome shotgun (WGS) entry which is preliminary data.</text>
</comment>
<proteinExistence type="predicted"/>
<dbReference type="InterPro" id="IPR047057">
    <property type="entry name" value="MerR_fam"/>
</dbReference>
<keyword evidence="1" id="KW-0678">Repressor</keyword>
<evidence type="ECO:0000313" key="7">
    <source>
        <dbReference type="Proteomes" id="UP000640930"/>
    </source>
</evidence>
<keyword evidence="3 6" id="KW-0238">DNA-binding</keyword>
<accession>A0ABR8X6U0</accession>
<dbReference type="Gene3D" id="1.10.1660.10">
    <property type="match status" value="2"/>
</dbReference>
<evidence type="ECO:0000259" key="5">
    <source>
        <dbReference type="PROSITE" id="PS50937"/>
    </source>
</evidence>
<dbReference type="Pfam" id="PF00376">
    <property type="entry name" value="MerR"/>
    <property type="match status" value="2"/>
</dbReference>
<sequence>MESYTPKQIANALNVSTTTLRRYEEQDLIPVVPRTDSNHRFYKSIHFQAFATIRALLKGYDIPIVYEVMRMIKNSRFAKALWLVNEQQFHIQVEKQRVEEILTMIQNTELTQYKKVKLNEWMSIGEAAKIAGVNTSAIRHWENEGLVHSERNKENGYRMFSIPELRKILIISSLRKTVYYIENMKILLNDLDTGNYDKIERSFQVALENLNNKLLLQLKGIAKLMKYIDIYQEVNS</sequence>
<evidence type="ECO:0000256" key="2">
    <source>
        <dbReference type="ARBA" id="ARBA00023015"/>
    </source>
</evidence>
<dbReference type="GO" id="GO:0003677">
    <property type="term" value="F:DNA binding"/>
    <property type="evidence" value="ECO:0007669"/>
    <property type="project" value="UniProtKB-KW"/>
</dbReference>
<name>A0ABR8X6U0_9BACL</name>
<dbReference type="EMBL" id="JACSQA010000001">
    <property type="protein sequence ID" value="MBD8025039.1"/>
    <property type="molecule type" value="Genomic_DNA"/>
</dbReference>
<dbReference type="InterPro" id="IPR009061">
    <property type="entry name" value="DNA-bd_dom_put_sf"/>
</dbReference>
<dbReference type="SUPFAM" id="SSF46955">
    <property type="entry name" value="Putative DNA-binding domain"/>
    <property type="match status" value="2"/>
</dbReference>
<dbReference type="Proteomes" id="UP000640930">
    <property type="component" value="Unassembled WGS sequence"/>
</dbReference>
<keyword evidence="2" id="KW-0805">Transcription regulation</keyword>
<evidence type="ECO:0000256" key="3">
    <source>
        <dbReference type="ARBA" id="ARBA00023125"/>
    </source>
</evidence>
<organism evidence="6 7">
    <name type="scientific">Ureibacillus galli</name>
    <dbReference type="NCBI Taxonomy" id="2762222"/>
    <lineage>
        <taxon>Bacteria</taxon>
        <taxon>Bacillati</taxon>
        <taxon>Bacillota</taxon>
        <taxon>Bacilli</taxon>
        <taxon>Bacillales</taxon>
        <taxon>Caryophanaceae</taxon>
        <taxon>Ureibacillus</taxon>
    </lineage>
</organism>
<dbReference type="PROSITE" id="PS50937">
    <property type="entry name" value="HTH_MERR_2"/>
    <property type="match status" value="2"/>
</dbReference>
<evidence type="ECO:0000256" key="4">
    <source>
        <dbReference type="ARBA" id="ARBA00023163"/>
    </source>
</evidence>
<dbReference type="RefSeq" id="WP_191705628.1">
    <property type="nucleotide sequence ID" value="NZ_JACSQA010000001.1"/>
</dbReference>
<evidence type="ECO:0000313" key="6">
    <source>
        <dbReference type="EMBL" id="MBD8025039.1"/>
    </source>
</evidence>
<protein>
    <submittedName>
        <fullName evidence="6">MerR family DNA-binding transcriptional regulator</fullName>
    </submittedName>
</protein>
<gene>
    <name evidence="6" type="ORF">H9636_00075</name>
</gene>
<feature type="domain" description="HTH merR-type" evidence="5">
    <location>
        <begin position="3"/>
        <end position="56"/>
    </location>
</feature>
<dbReference type="InterPro" id="IPR000551">
    <property type="entry name" value="MerR-type_HTH_dom"/>
</dbReference>
<dbReference type="PANTHER" id="PTHR30204:SF69">
    <property type="entry name" value="MERR-FAMILY TRANSCRIPTIONAL REGULATOR"/>
    <property type="match status" value="1"/>
</dbReference>
<dbReference type="PRINTS" id="PR00040">
    <property type="entry name" value="HTHMERR"/>
</dbReference>
<feature type="domain" description="HTH merR-type" evidence="5">
    <location>
        <begin position="121"/>
        <end position="190"/>
    </location>
</feature>
<keyword evidence="7" id="KW-1185">Reference proteome</keyword>
<dbReference type="PANTHER" id="PTHR30204">
    <property type="entry name" value="REDOX-CYCLING DRUG-SENSING TRANSCRIPTIONAL ACTIVATOR SOXR"/>
    <property type="match status" value="1"/>
</dbReference>
<dbReference type="SMART" id="SM00422">
    <property type="entry name" value="HTH_MERR"/>
    <property type="match status" value="2"/>
</dbReference>
<keyword evidence="4" id="KW-0804">Transcription</keyword>